<evidence type="ECO:0000256" key="1">
    <source>
        <dbReference type="SAM" id="MobiDB-lite"/>
    </source>
</evidence>
<feature type="compositionally biased region" description="Polar residues" evidence="1">
    <location>
        <begin position="214"/>
        <end position="228"/>
    </location>
</feature>
<reference evidence="3 4" key="1">
    <citation type="submission" date="2019-02" db="EMBL/GenBank/DDBJ databases">
        <title>Deep-cultivation of Planctomycetes and their phenomic and genomic characterization uncovers novel biology.</title>
        <authorList>
            <person name="Wiegand S."/>
            <person name="Jogler M."/>
            <person name="Boedeker C."/>
            <person name="Pinto D."/>
            <person name="Vollmers J."/>
            <person name="Rivas-Marin E."/>
            <person name="Kohn T."/>
            <person name="Peeters S.H."/>
            <person name="Heuer A."/>
            <person name="Rast P."/>
            <person name="Oberbeckmann S."/>
            <person name="Bunk B."/>
            <person name="Jeske O."/>
            <person name="Meyerdierks A."/>
            <person name="Storesund J.E."/>
            <person name="Kallscheuer N."/>
            <person name="Luecker S."/>
            <person name="Lage O.M."/>
            <person name="Pohl T."/>
            <person name="Merkel B.J."/>
            <person name="Hornburger P."/>
            <person name="Mueller R.-W."/>
            <person name="Bruemmer F."/>
            <person name="Labrenz M."/>
            <person name="Spormann A.M."/>
            <person name="Op den Camp H."/>
            <person name="Overmann J."/>
            <person name="Amann R."/>
            <person name="Jetten M.S.M."/>
            <person name="Mascher T."/>
            <person name="Medema M.H."/>
            <person name="Devos D.P."/>
            <person name="Kaster A.-K."/>
            <person name="Ovreas L."/>
            <person name="Rohde M."/>
            <person name="Galperin M.Y."/>
            <person name="Jogler C."/>
        </authorList>
    </citation>
    <scope>NUCLEOTIDE SEQUENCE [LARGE SCALE GENOMIC DNA]</scope>
    <source>
        <strain evidence="3 4">Pla110</strain>
    </source>
</reference>
<feature type="compositionally biased region" description="Polar residues" evidence="1">
    <location>
        <begin position="250"/>
        <end position="310"/>
    </location>
</feature>
<feature type="compositionally biased region" description="Polar residues" evidence="1">
    <location>
        <begin position="55"/>
        <end position="66"/>
    </location>
</feature>
<feature type="compositionally biased region" description="Polar residues" evidence="1">
    <location>
        <begin position="524"/>
        <end position="535"/>
    </location>
</feature>
<feature type="signal peptide" evidence="2">
    <location>
        <begin position="1"/>
        <end position="28"/>
    </location>
</feature>
<protein>
    <submittedName>
        <fullName evidence="3">YHS domain protein</fullName>
    </submittedName>
</protein>
<feature type="region of interest" description="Disordered" evidence="1">
    <location>
        <begin position="156"/>
        <end position="310"/>
    </location>
</feature>
<keyword evidence="4" id="KW-1185">Reference proteome</keyword>
<accession>A0A518CJP9</accession>
<dbReference type="OrthoDB" id="215819at2"/>
<feature type="compositionally biased region" description="Basic and acidic residues" evidence="1">
    <location>
        <begin position="156"/>
        <end position="166"/>
    </location>
</feature>
<dbReference type="AlphaFoldDB" id="A0A518CJP9"/>
<keyword evidence="2" id="KW-0732">Signal</keyword>
<dbReference type="RefSeq" id="WP_144994077.1">
    <property type="nucleotide sequence ID" value="NZ_CP036281.1"/>
</dbReference>
<feature type="chain" id="PRO_5022040015" evidence="2">
    <location>
        <begin position="29"/>
        <end position="713"/>
    </location>
</feature>
<feature type="compositionally biased region" description="Low complexity" evidence="1">
    <location>
        <begin position="67"/>
        <end position="83"/>
    </location>
</feature>
<proteinExistence type="predicted"/>
<feature type="region of interest" description="Disordered" evidence="1">
    <location>
        <begin position="522"/>
        <end position="549"/>
    </location>
</feature>
<evidence type="ECO:0000313" key="4">
    <source>
        <dbReference type="Proteomes" id="UP000317178"/>
    </source>
</evidence>
<feature type="compositionally biased region" description="Low complexity" evidence="1">
    <location>
        <begin position="171"/>
        <end position="190"/>
    </location>
</feature>
<feature type="compositionally biased region" description="Low complexity" evidence="1">
    <location>
        <begin position="35"/>
        <end position="54"/>
    </location>
</feature>
<organism evidence="3 4">
    <name type="scientific">Polystyrenella longa</name>
    <dbReference type="NCBI Taxonomy" id="2528007"/>
    <lineage>
        <taxon>Bacteria</taxon>
        <taxon>Pseudomonadati</taxon>
        <taxon>Planctomycetota</taxon>
        <taxon>Planctomycetia</taxon>
        <taxon>Planctomycetales</taxon>
        <taxon>Planctomycetaceae</taxon>
        <taxon>Polystyrenella</taxon>
    </lineage>
</organism>
<evidence type="ECO:0000256" key="2">
    <source>
        <dbReference type="SAM" id="SignalP"/>
    </source>
</evidence>
<dbReference type="EMBL" id="CP036281">
    <property type="protein sequence ID" value="QDU79459.1"/>
    <property type="molecule type" value="Genomic_DNA"/>
</dbReference>
<sequence length="713" mass="79087" precursor="true">MSSINSHHTKTFALALSTLSLMTLSALAAPPPSRPSVQIRSSAQQSAATSQYNQLQRQRGSQVNSNQLPQSQVRSQPPQQIQLRTPLRTMNQPARLLPVLQSRLVAESRPVRQSRSPYGVMQDQQLQTVAGSSRPTGRTSDINAELRKLYEADGREMPDLPAHRPEAVVTPPQQNQSPQNTAQSTQSPSAEPQFESVEDSTFYRPNYLSAGKGSRSTSTGSDYRQTGTAPVEPRKPNAFKRFFGKLGIGSNEQPQPAPQVTGTNPAIPNQPPTKQVQANQTQPRLPQNTPATQPANVAQTKQAVPRPQTQAAGRLTVKQNPFEQNLQQQQQTAATPAKRRIELSPVEGSTRNLTTKLPHQSEEDSEDFGALLNDAFADDSSDDEAPAMEPSPFGQVVVERATETVKKELPEEVLVQQPGRIEMDLMNAFGDFEEEPMEESLDLELESPTLNVAQQQLNQERTPEVSAEVPFIANEEEPIRLELKAHEGPITTSTAAPIQEPLEAATQTVDMESPFLMDLEETEQAPTQSTVQAQPAEQRGEYRLSPSEPGQLDETLFDAAAVPMKKPVADLNTRRESFQLDNDFQDVSRPEVATGIVDVENVRETPGLARFCPITLRNQLKLVEGLPQFRAVYDTKVFWFTSASAKQMFQQNPELYTPANNGNDIVLETSFAYQTEGSAVYSLWYRGRLYLFASNKTKESFRRTPHEYLSEIY</sequence>
<dbReference type="KEGG" id="plon:Pla110_11690"/>
<dbReference type="Proteomes" id="UP000317178">
    <property type="component" value="Chromosome"/>
</dbReference>
<feature type="region of interest" description="Disordered" evidence="1">
    <location>
        <begin position="108"/>
        <end position="143"/>
    </location>
</feature>
<feature type="region of interest" description="Disordered" evidence="1">
    <location>
        <begin position="28"/>
        <end position="89"/>
    </location>
</feature>
<evidence type="ECO:0000313" key="3">
    <source>
        <dbReference type="EMBL" id="QDU79459.1"/>
    </source>
</evidence>
<name>A0A518CJP9_9PLAN</name>
<gene>
    <name evidence="3" type="ORF">Pla110_11690</name>
</gene>
<feature type="compositionally biased region" description="Polar residues" evidence="1">
    <location>
        <begin position="111"/>
        <end position="142"/>
    </location>
</feature>